<dbReference type="Proteomes" id="UP001321479">
    <property type="component" value="Segment"/>
</dbReference>
<proteinExistence type="predicted"/>
<dbReference type="RefSeq" id="YP_010841356.1">
    <property type="nucleotide sequence ID" value="NC_079139.1"/>
</dbReference>
<dbReference type="Gene3D" id="1.25.40.20">
    <property type="entry name" value="Ankyrin repeat-containing domain"/>
    <property type="match status" value="1"/>
</dbReference>
<evidence type="ECO:0000313" key="3">
    <source>
        <dbReference type="EMBL" id="BCS82748.1"/>
    </source>
</evidence>
<dbReference type="InterPro" id="IPR051165">
    <property type="entry name" value="Multifunctional_ANK_Repeat"/>
</dbReference>
<dbReference type="SUPFAM" id="SSF48403">
    <property type="entry name" value="Ankyrin repeat"/>
    <property type="match status" value="1"/>
</dbReference>
<evidence type="ECO:0000256" key="1">
    <source>
        <dbReference type="ARBA" id="ARBA00022737"/>
    </source>
</evidence>
<evidence type="ECO:0000313" key="4">
    <source>
        <dbReference type="Proteomes" id="UP001321479"/>
    </source>
</evidence>
<dbReference type="InterPro" id="IPR002110">
    <property type="entry name" value="Ankyrin_rpt"/>
</dbReference>
<dbReference type="PROSITE" id="PS50297">
    <property type="entry name" value="ANK_REP_REGION"/>
    <property type="match status" value="1"/>
</dbReference>
<sequence>MSELKKFWLKVTNEKEFHHDHQYHDGLNVLNKPFDLIGSCVSGGLYFTSPEYINKFLHYGCNIRIITLPIDDPDFIMIKDPDGDKWRANKIILNEKFSLFDIKTYLYFQNIGVDLCTSVLEKSIIVFEPEYIKQMKYLIDTGLKLTNELYVNYACFCNNIDILLTKLNGDKSIKNLPNIALDRKNLLVFNWLTSNGYKFCGKSFLNYLFICDRKSSIYTHTNQQNTIKFAFDNDIIDINDIVVNLEYLNYKFFESEKKLQILPESYIIAINKCSKSISYLKIKMLVENNPQGSVGCEQAIVNLIKRQRNIYCCFIQEIEYLLKHGAKLITNDIIVISRFKSASRKNHFQMVKLLVENGIDLHINKDYALRWSARKGNIEIVKYLIHKGANVSAQNYYAIKLALQNKYYDVVEFLIDHCENNSLVENKTKVYLSNKLIEIYWFNVSIMEKLYKFFDVYYI</sequence>
<dbReference type="EMBL" id="AP024483">
    <property type="protein sequence ID" value="BCS82748.1"/>
    <property type="molecule type" value="Genomic_DNA"/>
</dbReference>
<dbReference type="InterPro" id="IPR036770">
    <property type="entry name" value="Ankyrin_rpt-contain_sf"/>
</dbReference>
<organism evidence="3 4">
    <name type="scientific">Cotonvirus japonicus</name>
    <dbReference type="NCBI Taxonomy" id="2811091"/>
    <lineage>
        <taxon>Viruses</taxon>
        <taxon>Varidnaviria</taxon>
        <taxon>Bamfordvirae</taxon>
        <taxon>Nucleocytoviricota</taxon>
        <taxon>Megaviricetes</taxon>
        <taxon>Imitervirales</taxon>
        <taxon>Mimiviridae</taxon>
        <taxon>Megamimivirinae</taxon>
        <taxon>Cotonvirus</taxon>
        <taxon>Cotonvirus japonicum</taxon>
    </lineage>
</organism>
<protein>
    <submittedName>
        <fullName evidence="3">Ankyrin repeat protein</fullName>
    </submittedName>
</protein>
<keyword evidence="2" id="KW-0040">ANK repeat</keyword>
<keyword evidence="4" id="KW-1185">Reference proteome</keyword>
<dbReference type="SMART" id="SM00248">
    <property type="entry name" value="ANK"/>
    <property type="match status" value="3"/>
</dbReference>
<dbReference type="Pfam" id="PF12796">
    <property type="entry name" value="Ank_2"/>
    <property type="match status" value="1"/>
</dbReference>
<reference evidence="3 4" key="1">
    <citation type="submission" date="2021-02" db="EMBL/GenBank/DDBJ databases">
        <title>Cotonvirus japonicus, which uses Golgi apparatus of host cells for its virion factory, phylogenetically links tailed tupanvirus and icosahedral mimivirus.</title>
        <authorList>
            <person name="Takahashi H."/>
            <person name="Fukaya S."/>
            <person name="Song C."/>
            <person name="Murata K."/>
            <person name="Takemura M."/>
        </authorList>
    </citation>
    <scope>NUCLEOTIDE SEQUENCE [LARGE SCALE GENOMIC DNA]</scope>
</reference>
<keyword evidence="1" id="KW-0677">Repeat</keyword>
<dbReference type="PROSITE" id="PS50088">
    <property type="entry name" value="ANK_REPEAT"/>
    <property type="match status" value="1"/>
</dbReference>
<accession>A0ABM7NRF6</accession>
<dbReference type="GeneID" id="80557953"/>
<dbReference type="PANTHER" id="PTHR24123:SF33">
    <property type="entry name" value="PROTEIN HOS4"/>
    <property type="match status" value="1"/>
</dbReference>
<dbReference type="PANTHER" id="PTHR24123">
    <property type="entry name" value="ANKYRIN REPEAT-CONTAINING"/>
    <property type="match status" value="1"/>
</dbReference>
<evidence type="ECO:0000256" key="2">
    <source>
        <dbReference type="ARBA" id="ARBA00023043"/>
    </source>
</evidence>
<name>A0ABM7NRF6_9VIRU</name>